<comment type="caution">
    <text evidence="1">The sequence shown here is derived from an EMBL/GenBank/DDBJ whole genome shotgun (WGS) entry which is preliminary data.</text>
</comment>
<gene>
    <name evidence="1" type="ORF">SNE40_014269</name>
</gene>
<sequence>MSGKECLKAIQDREHVFLESPPGDKSNVWFLVDNKDNLQRQREGKHMTYYDECGAWDSGKGRRHSQDYLSSNLGCVFKRDGEYCERKRVGGKTVFIPLVPQPTDIITMPCFETASKLNPTFKKHVSYFTQSSNPILSDIAVYEYCGTQKVEDKARTNPNVLKGIIQNQQVPPKQMLIDMKTNSTQHSPASIKQIQNTLYREKQKSKPIVHASNVADEILEVIGMLNTHPFVQQIVHRKGEVPSVMCYTNEHIVDMNHFLKSWKSPMLGLDRTFKMGTYYVTAIVYKTERVIRIKTKDYPIIQSWD</sequence>
<keyword evidence="2" id="KW-1185">Reference proteome</keyword>
<organism evidence="1 2">
    <name type="scientific">Patella caerulea</name>
    <name type="common">Rayed Mediterranean limpet</name>
    <dbReference type="NCBI Taxonomy" id="87958"/>
    <lineage>
        <taxon>Eukaryota</taxon>
        <taxon>Metazoa</taxon>
        <taxon>Spiralia</taxon>
        <taxon>Lophotrochozoa</taxon>
        <taxon>Mollusca</taxon>
        <taxon>Gastropoda</taxon>
        <taxon>Patellogastropoda</taxon>
        <taxon>Patelloidea</taxon>
        <taxon>Patellidae</taxon>
        <taxon>Patella</taxon>
    </lineage>
</organism>
<dbReference type="EMBL" id="JAZGQO010000010">
    <property type="protein sequence ID" value="KAK6175892.1"/>
    <property type="molecule type" value="Genomic_DNA"/>
</dbReference>
<proteinExistence type="predicted"/>
<evidence type="ECO:0000313" key="1">
    <source>
        <dbReference type="EMBL" id="KAK6175892.1"/>
    </source>
</evidence>
<reference evidence="1 2" key="1">
    <citation type="submission" date="2024-01" db="EMBL/GenBank/DDBJ databases">
        <title>The genome of the rayed Mediterranean limpet Patella caerulea (Linnaeus, 1758).</title>
        <authorList>
            <person name="Anh-Thu Weber A."/>
            <person name="Halstead-Nussloch G."/>
        </authorList>
    </citation>
    <scope>NUCLEOTIDE SEQUENCE [LARGE SCALE GENOMIC DNA]</scope>
    <source>
        <strain evidence="1">AATW-2023a</strain>
        <tissue evidence="1">Whole specimen</tissue>
    </source>
</reference>
<name>A0AAN8JDV6_PATCE</name>
<evidence type="ECO:0000313" key="2">
    <source>
        <dbReference type="Proteomes" id="UP001347796"/>
    </source>
</evidence>
<dbReference type="Proteomes" id="UP001347796">
    <property type="component" value="Unassembled WGS sequence"/>
</dbReference>
<protein>
    <submittedName>
        <fullName evidence="1">Uncharacterized protein</fullName>
    </submittedName>
</protein>
<accession>A0AAN8JDV6</accession>
<dbReference type="AlphaFoldDB" id="A0AAN8JDV6"/>